<evidence type="ECO:0008006" key="4">
    <source>
        <dbReference type="Google" id="ProtNLM"/>
    </source>
</evidence>
<dbReference type="Proteomes" id="UP001140513">
    <property type="component" value="Unassembled WGS sequence"/>
</dbReference>
<keyword evidence="3" id="KW-1185">Reference proteome</keyword>
<accession>A0A9W8XA90</accession>
<evidence type="ECO:0000313" key="2">
    <source>
        <dbReference type="EMBL" id="KAJ4345575.1"/>
    </source>
</evidence>
<name>A0A9W8XA90_9PLEO</name>
<gene>
    <name evidence="2" type="ORF">N0V89_011708</name>
</gene>
<dbReference type="AlphaFoldDB" id="A0A9W8XA90"/>
<protein>
    <recommendedName>
        <fullName evidence="4">Lysozyme-like protein</fullName>
    </recommendedName>
</protein>
<feature type="signal peptide" evidence="1">
    <location>
        <begin position="1"/>
        <end position="20"/>
    </location>
</feature>
<dbReference type="EMBL" id="JAPEUX010000009">
    <property type="protein sequence ID" value="KAJ4345575.1"/>
    <property type="molecule type" value="Genomic_DNA"/>
</dbReference>
<feature type="chain" id="PRO_5040842890" description="Lysozyme-like protein" evidence="1">
    <location>
        <begin position="21"/>
        <end position="216"/>
    </location>
</feature>
<organism evidence="2 3">
    <name type="scientific">Didymosphaeria variabile</name>
    <dbReference type="NCBI Taxonomy" id="1932322"/>
    <lineage>
        <taxon>Eukaryota</taxon>
        <taxon>Fungi</taxon>
        <taxon>Dikarya</taxon>
        <taxon>Ascomycota</taxon>
        <taxon>Pezizomycotina</taxon>
        <taxon>Dothideomycetes</taxon>
        <taxon>Pleosporomycetidae</taxon>
        <taxon>Pleosporales</taxon>
        <taxon>Massarineae</taxon>
        <taxon>Didymosphaeriaceae</taxon>
        <taxon>Didymosphaeria</taxon>
    </lineage>
</organism>
<dbReference type="GeneID" id="80915238"/>
<reference evidence="2" key="1">
    <citation type="submission" date="2022-10" db="EMBL/GenBank/DDBJ databases">
        <title>Tapping the CABI collections for fungal endophytes: first genome assemblies for Collariella, Neodidymelliopsis, Ascochyta clinopodiicola, Didymella pomorum, Didymosphaeria variabile, Neocosmospora piperis and Neocucurbitaria cava.</title>
        <authorList>
            <person name="Hill R."/>
        </authorList>
    </citation>
    <scope>NUCLEOTIDE SEQUENCE</scope>
    <source>
        <strain evidence="2">IMI 356815</strain>
    </source>
</reference>
<dbReference type="OrthoDB" id="2349272at2759"/>
<comment type="caution">
    <text evidence="2">The sequence shown here is derived from an EMBL/GenBank/DDBJ whole genome shotgun (WGS) entry which is preliminary data.</text>
</comment>
<dbReference type="RefSeq" id="XP_056065739.1">
    <property type="nucleotide sequence ID" value="XM_056220436.1"/>
</dbReference>
<proteinExistence type="predicted"/>
<sequence>MVSTRSIIMGCALLSTAALALPTPQDSSDSDCTITADDLTAIDPTTATCASTGDFTSECADAATAAPAISSAFQKYDITEPGAQAALIAIMLYESGSFKYNHNHFPAPGRPGQGTRNMQMAPFNEKYATALYGADKVAAAKAQGGEDAVLALVQGDDDSFGSAAWFLTTQCDASIKDGLASGTSAGWDAYLTSCVGTTHTADRDVSWTKAKEVLGA</sequence>
<evidence type="ECO:0000313" key="3">
    <source>
        <dbReference type="Proteomes" id="UP001140513"/>
    </source>
</evidence>
<keyword evidence="1" id="KW-0732">Signal</keyword>
<evidence type="ECO:0000256" key="1">
    <source>
        <dbReference type="SAM" id="SignalP"/>
    </source>
</evidence>